<dbReference type="RefSeq" id="WP_081197167.1">
    <property type="nucleotide sequence ID" value="NZ_FOCZ01000010.1"/>
</dbReference>
<keyword evidence="4" id="KW-1185">Reference proteome</keyword>
<dbReference type="OrthoDB" id="9802793at2"/>
<evidence type="ECO:0000313" key="3">
    <source>
        <dbReference type="EMBL" id="OQP55960.1"/>
    </source>
</evidence>
<keyword evidence="3" id="KW-0378">Hydrolase</keyword>
<dbReference type="STRING" id="354355.SAMN05660816_04985"/>
<dbReference type="InterPro" id="IPR011059">
    <property type="entry name" value="Metal-dep_hydrolase_composite"/>
</dbReference>
<dbReference type="PANTHER" id="PTHR43135:SF3">
    <property type="entry name" value="ALPHA-D-RIBOSE 1-METHYLPHOSPHONATE 5-TRIPHOSPHATE DIPHOSPHATASE"/>
    <property type="match status" value="1"/>
</dbReference>
<dbReference type="EMBL" id="LVXG01000002">
    <property type="protein sequence ID" value="OQP55960.1"/>
    <property type="molecule type" value="Genomic_DNA"/>
</dbReference>
<sequence>MRKYCFFPPGKLLFLLGLMFILHSTAMAQVTFPVNGVADPKVKCFAFTNATIVKDVQTTLANATLVIREGKIVSVGTSVTIPKDAVVINCSGKFIYPSFIDIYSDYGVAVPQRQGAPFDFRAPAQLTSNTKGVFGWNQAIRSEIEAAKLFNTDDAKAEPLRNIGFGTVLTHQKDGIARGTGALVSLASEKENLVMLKEKAAAHYSFSKGTSTQSYPSSMMGTIALLRQTYLDAQWYKNNPAAEGVNLSLRSWNEIQSLPQIFDAGDKWNDLRADRIGDEFGVQYIIKGGGNEYQRIKDIAATKATYILSLNFPQAMDVEDPNEARFVSLGDMKHWELAPANPAALEKAAIPFCLTATELKDTKQFLTNLRKAIEYGLSETKALEALTKTPASVLGVYDKVGSLDAGKVASFLITTGEVFKEKTVILQNWVQGQRYNVKDENWSAIAGQYTLQVKSAGGSNSYTLDVKSTTEASILVKDTIKTKFTFDGKLVTISFATEKKPRAANIRLGGTVNGDVWNGNGVDAEGNTVLWSASFAKAGTPAPDTSKKKPLGVLGKVVYPFDGYGWDSLPQPETILIKNGTVWTNEKEGKLENTDVLIKNGKIAQIGKNLSDPGAKVIDATGKFVTPGIIDEHSHIAAASINEGTQSVTSEVRIADNLNPEDINIYRQLSGGVTSSHILHGSANTIGGQTQLIKLRWGANDEELKFKGADPFIKFALGENVKRTTSQNNNRFPDTRMGVEEVLMDAFTRACEYEKGCKDIEAAAAPKKKGAAVTPAAAPVRRDLELEALVEIMNKKRFITCHSYVQSEITATMRVAEKFNFHVNTFTHILEGYKVADKMKAHGANASTFSDWWAYKTEVQDAIPYNATIMQRVGLNVCINSDDAEMARRLNQEAAKSVKYGGMSEEDAFKMVTLNPAKALHVEEKVGSLKPGKDADVVVWSDNPLSIYAKAEQTIVDGIVYFDRARDADMRKKIAVERNRLVQKMLGEKRSGGPVQPAVPSYQVILSCGDHDHHDGLITVDVDENDANSN</sequence>
<dbReference type="Proteomes" id="UP000192610">
    <property type="component" value="Unassembled WGS sequence"/>
</dbReference>
<dbReference type="InterPro" id="IPR051781">
    <property type="entry name" value="Metallo-dep_Hydrolase"/>
</dbReference>
<dbReference type="Pfam" id="PF01979">
    <property type="entry name" value="Amidohydro_1"/>
    <property type="match status" value="2"/>
</dbReference>
<dbReference type="CDD" id="cd01309">
    <property type="entry name" value="Met_dep_hydrolase_C"/>
    <property type="match status" value="1"/>
</dbReference>
<organism evidence="3 4">
    <name type="scientific">Niastella yeongjuensis</name>
    <dbReference type="NCBI Taxonomy" id="354355"/>
    <lineage>
        <taxon>Bacteria</taxon>
        <taxon>Pseudomonadati</taxon>
        <taxon>Bacteroidota</taxon>
        <taxon>Chitinophagia</taxon>
        <taxon>Chitinophagales</taxon>
        <taxon>Chitinophagaceae</taxon>
        <taxon>Niastella</taxon>
    </lineage>
</organism>
<gene>
    <name evidence="3" type="ORF">A4H97_20450</name>
</gene>
<dbReference type="SUPFAM" id="SSF51338">
    <property type="entry name" value="Composite domain of metallo-dependent hydrolases"/>
    <property type="match status" value="2"/>
</dbReference>
<reference evidence="4" key="1">
    <citation type="submission" date="2016-04" db="EMBL/GenBank/DDBJ databases">
        <authorList>
            <person name="Chen L."/>
            <person name="Zhuang W."/>
            <person name="Wang G."/>
        </authorList>
    </citation>
    <scope>NUCLEOTIDE SEQUENCE [LARGE SCALE GENOMIC DNA]</scope>
    <source>
        <strain evidence="4">17621</strain>
    </source>
</reference>
<dbReference type="Gene3D" id="3.20.20.140">
    <property type="entry name" value="Metal-dependent hydrolases"/>
    <property type="match status" value="2"/>
</dbReference>
<dbReference type="InterPro" id="IPR006680">
    <property type="entry name" value="Amidohydro-rel"/>
</dbReference>
<evidence type="ECO:0000313" key="4">
    <source>
        <dbReference type="Proteomes" id="UP000192610"/>
    </source>
</evidence>
<dbReference type="AlphaFoldDB" id="A0A1V9FC31"/>
<feature type="signal peptide" evidence="1">
    <location>
        <begin position="1"/>
        <end position="28"/>
    </location>
</feature>
<dbReference type="InterPro" id="IPR032466">
    <property type="entry name" value="Metal_Hydrolase"/>
</dbReference>
<comment type="caution">
    <text evidence="3">The sequence shown here is derived from an EMBL/GenBank/DDBJ whole genome shotgun (WGS) entry which is preliminary data.</text>
</comment>
<accession>A0A1V9FC31</accession>
<dbReference type="PANTHER" id="PTHR43135">
    <property type="entry name" value="ALPHA-D-RIBOSE 1-METHYLPHOSPHONATE 5-TRIPHOSPHATE DIPHOSPHATASE"/>
    <property type="match status" value="1"/>
</dbReference>
<feature type="chain" id="PRO_5010696944" evidence="1">
    <location>
        <begin position="29"/>
        <end position="1030"/>
    </location>
</feature>
<protein>
    <submittedName>
        <fullName evidence="3">Amidohydrolase</fullName>
    </submittedName>
</protein>
<feature type="domain" description="Amidohydrolase-related" evidence="2">
    <location>
        <begin position="363"/>
        <end position="417"/>
    </location>
</feature>
<dbReference type="Gene3D" id="2.30.40.10">
    <property type="entry name" value="Urease, subunit C, domain 1"/>
    <property type="match status" value="2"/>
</dbReference>
<proteinExistence type="predicted"/>
<name>A0A1V9FC31_9BACT</name>
<evidence type="ECO:0000259" key="2">
    <source>
        <dbReference type="Pfam" id="PF01979"/>
    </source>
</evidence>
<dbReference type="SUPFAM" id="SSF51556">
    <property type="entry name" value="Metallo-dependent hydrolases"/>
    <property type="match status" value="1"/>
</dbReference>
<keyword evidence="1" id="KW-0732">Signal</keyword>
<evidence type="ECO:0000256" key="1">
    <source>
        <dbReference type="SAM" id="SignalP"/>
    </source>
</evidence>
<dbReference type="GO" id="GO:0016810">
    <property type="term" value="F:hydrolase activity, acting on carbon-nitrogen (but not peptide) bonds"/>
    <property type="evidence" value="ECO:0007669"/>
    <property type="project" value="InterPro"/>
</dbReference>
<feature type="domain" description="Amidohydrolase-related" evidence="2">
    <location>
        <begin position="624"/>
        <end position="953"/>
    </location>
</feature>